<evidence type="ECO:0000259" key="12">
    <source>
        <dbReference type="PROSITE" id="PS50109"/>
    </source>
</evidence>
<keyword evidence="4" id="KW-0597">Phosphoprotein</keyword>
<protein>
    <recommendedName>
        <fullName evidence="3">histidine kinase</fullName>
        <ecNumber evidence="3">2.7.13.3</ecNumber>
    </recommendedName>
</protein>
<evidence type="ECO:0000256" key="5">
    <source>
        <dbReference type="ARBA" id="ARBA00022679"/>
    </source>
</evidence>
<dbReference type="PRINTS" id="PR00344">
    <property type="entry name" value="BCTRLSENSOR"/>
</dbReference>
<evidence type="ECO:0000256" key="8">
    <source>
        <dbReference type="ARBA" id="ARBA00022989"/>
    </source>
</evidence>
<dbReference type="Pfam" id="PF00672">
    <property type="entry name" value="HAMP"/>
    <property type="match status" value="1"/>
</dbReference>
<dbReference type="GO" id="GO:0000155">
    <property type="term" value="F:phosphorelay sensor kinase activity"/>
    <property type="evidence" value="ECO:0007669"/>
    <property type="project" value="InterPro"/>
</dbReference>
<keyword evidence="8 11" id="KW-1133">Transmembrane helix</keyword>
<dbReference type="EC" id="2.7.13.3" evidence="3"/>
<dbReference type="GO" id="GO:0005886">
    <property type="term" value="C:plasma membrane"/>
    <property type="evidence" value="ECO:0007669"/>
    <property type="project" value="TreeGrafter"/>
</dbReference>
<dbReference type="Pfam" id="PF00512">
    <property type="entry name" value="HisKA"/>
    <property type="match status" value="1"/>
</dbReference>
<feature type="transmembrane region" description="Helical" evidence="11">
    <location>
        <begin position="76"/>
        <end position="98"/>
    </location>
</feature>
<feature type="domain" description="Histidine kinase" evidence="12">
    <location>
        <begin position="156"/>
        <end position="371"/>
    </location>
</feature>
<accession>A0A6I2UX97</accession>
<dbReference type="Pfam" id="PF02518">
    <property type="entry name" value="HATPase_c"/>
    <property type="match status" value="1"/>
</dbReference>
<feature type="domain" description="HAMP" evidence="13">
    <location>
        <begin position="96"/>
        <end position="148"/>
    </location>
</feature>
<organism evidence="14 15">
    <name type="scientific">Selenomonas montiformis</name>
    <dbReference type="NCBI Taxonomy" id="2652285"/>
    <lineage>
        <taxon>Bacteria</taxon>
        <taxon>Bacillati</taxon>
        <taxon>Bacillota</taxon>
        <taxon>Negativicutes</taxon>
        <taxon>Selenomonadales</taxon>
        <taxon>Selenomonadaceae</taxon>
        <taxon>Selenomonas</taxon>
    </lineage>
</organism>
<evidence type="ECO:0000256" key="6">
    <source>
        <dbReference type="ARBA" id="ARBA00022692"/>
    </source>
</evidence>
<reference evidence="14 15" key="1">
    <citation type="submission" date="2019-08" db="EMBL/GenBank/DDBJ databases">
        <title>In-depth cultivation of the pig gut microbiome towards novel bacterial diversity and tailored functional studies.</title>
        <authorList>
            <person name="Wylensek D."/>
            <person name="Hitch T.C.A."/>
            <person name="Clavel T."/>
        </authorList>
    </citation>
    <scope>NUCLEOTIDE SEQUENCE [LARGE SCALE GENOMIC DNA]</scope>
    <source>
        <strain evidence="15">WCA-380-WT-3B3</strain>
    </source>
</reference>
<feature type="transmembrane region" description="Helical" evidence="11">
    <location>
        <begin position="12"/>
        <end position="31"/>
    </location>
</feature>
<dbReference type="CDD" id="cd06225">
    <property type="entry name" value="HAMP"/>
    <property type="match status" value="1"/>
</dbReference>
<evidence type="ECO:0000256" key="2">
    <source>
        <dbReference type="ARBA" id="ARBA00004370"/>
    </source>
</evidence>
<dbReference type="AlphaFoldDB" id="A0A6I2UX97"/>
<dbReference type="EMBL" id="VUNL01000001">
    <property type="protein sequence ID" value="MSV23882.1"/>
    <property type="molecule type" value="Genomic_DNA"/>
</dbReference>
<evidence type="ECO:0000256" key="9">
    <source>
        <dbReference type="ARBA" id="ARBA00023012"/>
    </source>
</evidence>
<evidence type="ECO:0000313" key="14">
    <source>
        <dbReference type="EMBL" id="MSV23882.1"/>
    </source>
</evidence>
<proteinExistence type="predicted"/>
<evidence type="ECO:0000259" key="13">
    <source>
        <dbReference type="PROSITE" id="PS50885"/>
    </source>
</evidence>
<dbReference type="InterPro" id="IPR050428">
    <property type="entry name" value="TCS_sensor_his_kinase"/>
</dbReference>
<dbReference type="InterPro" id="IPR036890">
    <property type="entry name" value="HATPase_C_sf"/>
</dbReference>
<comment type="caution">
    <text evidence="14">The sequence shown here is derived from an EMBL/GenBank/DDBJ whole genome shotgun (WGS) entry which is preliminary data.</text>
</comment>
<dbReference type="InterPro" id="IPR003594">
    <property type="entry name" value="HATPase_dom"/>
</dbReference>
<dbReference type="SMART" id="SM00388">
    <property type="entry name" value="HisKA"/>
    <property type="match status" value="1"/>
</dbReference>
<evidence type="ECO:0000256" key="3">
    <source>
        <dbReference type="ARBA" id="ARBA00012438"/>
    </source>
</evidence>
<evidence type="ECO:0000256" key="11">
    <source>
        <dbReference type="SAM" id="Phobius"/>
    </source>
</evidence>
<dbReference type="Gene3D" id="1.10.287.130">
    <property type="match status" value="1"/>
</dbReference>
<dbReference type="PROSITE" id="PS50109">
    <property type="entry name" value="HIS_KIN"/>
    <property type="match status" value="1"/>
</dbReference>
<dbReference type="CDD" id="cd00082">
    <property type="entry name" value="HisKA"/>
    <property type="match status" value="1"/>
</dbReference>
<dbReference type="SUPFAM" id="SSF47384">
    <property type="entry name" value="Homodimeric domain of signal transducing histidine kinase"/>
    <property type="match status" value="1"/>
</dbReference>
<keyword evidence="15" id="KW-1185">Reference proteome</keyword>
<evidence type="ECO:0000313" key="15">
    <source>
        <dbReference type="Proteomes" id="UP000430222"/>
    </source>
</evidence>
<evidence type="ECO:0000256" key="10">
    <source>
        <dbReference type="ARBA" id="ARBA00023136"/>
    </source>
</evidence>
<dbReference type="Gene3D" id="6.10.340.10">
    <property type="match status" value="1"/>
</dbReference>
<dbReference type="InterPro" id="IPR036097">
    <property type="entry name" value="HisK_dim/P_sf"/>
</dbReference>
<dbReference type="SUPFAM" id="SSF158472">
    <property type="entry name" value="HAMP domain-like"/>
    <property type="match status" value="1"/>
</dbReference>
<dbReference type="InterPro" id="IPR005467">
    <property type="entry name" value="His_kinase_dom"/>
</dbReference>
<evidence type="ECO:0000256" key="4">
    <source>
        <dbReference type="ARBA" id="ARBA00022553"/>
    </source>
</evidence>
<evidence type="ECO:0000256" key="7">
    <source>
        <dbReference type="ARBA" id="ARBA00022777"/>
    </source>
</evidence>
<gene>
    <name evidence="14" type="ORF">FYJ78_01485</name>
</gene>
<dbReference type="PROSITE" id="PS50885">
    <property type="entry name" value="HAMP"/>
    <property type="match status" value="1"/>
</dbReference>
<dbReference type="PANTHER" id="PTHR45436">
    <property type="entry name" value="SENSOR HISTIDINE KINASE YKOH"/>
    <property type="match status" value="1"/>
</dbReference>
<keyword evidence="5" id="KW-0808">Transferase</keyword>
<dbReference type="RefSeq" id="WP_154619615.1">
    <property type="nucleotide sequence ID" value="NZ_VUNL01000001.1"/>
</dbReference>
<dbReference type="PANTHER" id="PTHR45436:SF5">
    <property type="entry name" value="SENSOR HISTIDINE KINASE TRCS"/>
    <property type="match status" value="1"/>
</dbReference>
<dbReference type="FunFam" id="3.30.565.10:FF:000006">
    <property type="entry name" value="Sensor histidine kinase WalK"/>
    <property type="match status" value="1"/>
</dbReference>
<dbReference type="InterPro" id="IPR003661">
    <property type="entry name" value="HisK_dim/P_dom"/>
</dbReference>
<dbReference type="Gene3D" id="3.30.565.10">
    <property type="entry name" value="Histidine kinase-like ATPase, C-terminal domain"/>
    <property type="match status" value="1"/>
</dbReference>
<comment type="subcellular location">
    <subcellularLocation>
        <location evidence="2">Membrane</location>
    </subcellularLocation>
</comment>
<dbReference type="Proteomes" id="UP000430222">
    <property type="component" value="Unassembled WGS sequence"/>
</dbReference>
<keyword evidence="9" id="KW-0902">Two-component regulatory system</keyword>
<dbReference type="SUPFAM" id="SSF55874">
    <property type="entry name" value="ATPase domain of HSP90 chaperone/DNA topoisomerase II/histidine kinase"/>
    <property type="match status" value="1"/>
</dbReference>
<name>A0A6I2UX97_9FIRM</name>
<dbReference type="InterPro" id="IPR004358">
    <property type="entry name" value="Sig_transdc_His_kin-like_C"/>
</dbReference>
<sequence length="374" mass="41693">MKQPFFSLRYRIAGLTFLLIAMTVCSLLYLANQQMQSLFAEYLRMPMGPMMGGMGMHSMHMGQNELHFLHSVHQSLIWVGLLFMVLGFLASLMVAGSITRPLHALSRAAQNIRQGKLGQHVEVSSHDEIGQLTDAFNQMAAQLAQNEKMRREFLANTAHELRTPLAILNGNLENMISGAAEPKMERLLSMQEEVMRLTRLVGSLRDLSLAELHQLPLNLEMTDINQLVVRAVDLFQPLAEEKGLQFRCELADPLPQTAADRDRMNQVLQNLISNAVRYSARGGVITLSTRQKGKEILIEVRDTGAGIAPEDLLHVFDYFYRGDRSRSRQSGGTGIGLSLVKYYSEAHGGRVEVQNGKPCGAVFSVYLPVRRGTA</sequence>
<dbReference type="SMART" id="SM00387">
    <property type="entry name" value="HATPase_c"/>
    <property type="match status" value="1"/>
</dbReference>
<dbReference type="InterPro" id="IPR003660">
    <property type="entry name" value="HAMP_dom"/>
</dbReference>
<keyword evidence="10 11" id="KW-0472">Membrane</keyword>
<comment type="catalytic activity">
    <reaction evidence="1">
        <text>ATP + protein L-histidine = ADP + protein N-phospho-L-histidine.</text>
        <dbReference type="EC" id="2.7.13.3"/>
    </reaction>
</comment>
<keyword evidence="6 11" id="KW-0812">Transmembrane</keyword>
<evidence type="ECO:0000256" key="1">
    <source>
        <dbReference type="ARBA" id="ARBA00000085"/>
    </source>
</evidence>
<keyword evidence="7 14" id="KW-0418">Kinase</keyword>
<dbReference type="SMART" id="SM00304">
    <property type="entry name" value="HAMP"/>
    <property type="match status" value="1"/>
</dbReference>